<feature type="region of interest" description="Disordered" evidence="2">
    <location>
        <begin position="1"/>
        <end position="21"/>
    </location>
</feature>
<accession>A0A517PCK0</accession>
<reference evidence="3 4" key="1">
    <citation type="submission" date="2019-02" db="EMBL/GenBank/DDBJ databases">
        <title>Deep-cultivation of Planctomycetes and their phenomic and genomic characterization uncovers novel biology.</title>
        <authorList>
            <person name="Wiegand S."/>
            <person name="Jogler M."/>
            <person name="Boedeker C."/>
            <person name="Pinto D."/>
            <person name="Vollmers J."/>
            <person name="Rivas-Marin E."/>
            <person name="Kohn T."/>
            <person name="Peeters S.H."/>
            <person name="Heuer A."/>
            <person name="Rast P."/>
            <person name="Oberbeckmann S."/>
            <person name="Bunk B."/>
            <person name="Jeske O."/>
            <person name="Meyerdierks A."/>
            <person name="Storesund J.E."/>
            <person name="Kallscheuer N."/>
            <person name="Luecker S."/>
            <person name="Lage O.M."/>
            <person name="Pohl T."/>
            <person name="Merkel B.J."/>
            <person name="Hornburger P."/>
            <person name="Mueller R.-W."/>
            <person name="Bruemmer F."/>
            <person name="Labrenz M."/>
            <person name="Spormann A.M."/>
            <person name="Op den Camp H."/>
            <person name="Overmann J."/>
            <person name="Amann R."/>
            <person name="Jetten M.S.M."/>
            <person name="Mascher T."/>
            <person name="Medema M.H."/>
            <person name="Devos D.P."/>
            <person name="Kaster A.-K."/>
            <person name="Ovreas L."/>
            <person name="Rohde M."/>
            <person name="Galperin M.Y."/>
            <person name="Jogler C."/>
        </authorList>
    </citation>
    <scope>NUCLEOTIDE SEQUENCE [LARGE SCALE GENOMIC DNA]</scope>
    <source>
        <strain evidence="3 4">CA12</strain>
    </source>
</reference>
<feature type="coiled-coil region" evidence="1">
    <location>
        <begin position="161"/>
        <end position="206"/>
    </location>
</feature>
<dbReference type="AlphaFoldDB" id="A0A517PCK0"/>
<evidence type="ECO:0000313" key="4">
    <source>
        <dbReference type="Proteomes" id="UP000318741"/>
    </source>
</evidence>
<evidence type="ECO:0000256" key="2">
    <source>
        <dbReference type="SAM" id="MobiDB-lite"/>
    </source>
</evidence>
<proteinExistence type="predicted"/>
<organism evidence="3 4">
    <name type="scientific">Alienimonas californiensis</name>
    <dbReference type="NCBI Taxonomy" id="2527989"/>
    <lineage>
        <taxon>Bacteria</taxon>
        <taxon>Pseudomonadati</taxon>
        <taxon>Planctomycetota</taxon>
        <taxon>Planctomycetia</taxon>
        <taxon>Planctomycetales</taxon>
        <taxon>Planctomycetaceae</taxon>
        <taxon>Alienimonas</taxon>
    </lineage>
</organism>
<dbReference type="KEGG" id="acaf:CA12_32210"/>
<keyword evidence="1" id="KW-0175">Coiled coil</keyword>
<protein>
    <submittedName>
        <fullName evidence="3">Zinc ribbon domain protein</fullName>
    </submittedName>
</protein>
<feature type="coiled-coil region" evidence="1">
    <location>
        <begin position="75"/>
        <end position="123"/>
    </location>
</feature>
<keyword evidence="4" id="KW-1185">Reference proteome</keyword>
<dbReference type="Proteomes" id="UP000318741">
    <property type="component" value="Chromosome"/>
</dbReference>
<dbReference type="EMBL" id="CP036265">
    <property type="protein sequence ID" value="QDT17109.1"/>
    <property type="molecule type" value="Genomic_DNA"/>
</dbReference>
<gene>
    <name evidence="3" type="ORF">CA12_32210</name>
</gene>
<name>A0A517PCK0_9PLAN</name>
<sequence length="273" mass="30265">MNFEPTAGKIGLRPRPPGPVRFEPHVLPAPRPPAARVTETAAGLSRLHAVHREIARVREELDRGPRQVRARRKAVATKTDEIAALKERLVALKKSGDAKNLQLRTNEEKILNLRAKLNQADNNEVFNALRKEIDADTASNAVLEDEILETLDRVDASGKEIKEAEADRDKRSADADALEKKVAEERAGLEAELTALEKRLAQSESIIPAKLQIDYRRLVERHGANAMAPVEDRVCTSCQTTVSPQQKVQLNMGEFVFCRSCGRLLYRGDDAGA</sequence>
<dbReference type="Gene3D" id="1.10.287.1490">
    <property type="match status" value="1"/>
</dbReference>
<evidence type="ECO:0000313" key="3">
    <source>
        <dbReference type="EMBL" id="QDT17109.1"/>
    </source>
</evidence>
<evidence type="ECO:0000256" key="1">
    <source>
        <dbReference type="SAM" id="Coils"/>
    </source>
</evidence>